<sequence length="562" mass="63908">MADPREMRVEGGLMTQFDGSWIFKEILMDPFDNDLFSVLASQLNERPLHGRRSPFLWTKERVEKALGLPSETISLENHAIETAVQNVFGVPLKIKRLRHDEFHVGGWNRDEFDGGGSLFIGRLGNAFVGYCDNNIFFHRGGHVMDQWQKSYLLEKLVALFLCREGVEEHILEMNSNGTMGDDLLPGVVVVPDGVRPRGNQGRERAEAWVQRLDQVIRCMASVFYKREDTMKMLLLGLLSGKSVHLHGPHGVAKTACANRLFAFFAAENPDSKFEITLSKSTLPEEVFGPVSIQGLKSDVFERKTEGYLPSASLAFIDEVWNASSAILKGFLNILNEKIFINGGKKVTVPMEMFVTASTEEPGVGLAPLYDRFILRVDIQRFKTEEDYTNLLAYQPPDAAVSEDLMVDPEILRVIQEESRKVQPSQMVLRILKQLPLELRKQGIDISERRLLNLLAVLQVAAWTRSVFYKLGGQPKILLEDLPIMQYVICPALSDFPAVRQVFESLLKLALKKFPNECVEDNESILRLSEQRDLFLPWIARPEKIDFDDRLFEHIIYDNLLKK</sequence>
<gene>
    <name evidence="2" type="ORF">NAES01612_LOCUS24116</name>
</gene>
<accession>A0A7S4PJI1</accession>
<protein>
    <recommendedName>
        <fullName evidence="1">MoxR domain-containing protein</fullName>
    </recommendedName>
</protein>
<evidence type="ECO:0000313" key="2">
    <source>
        <dbReference type="EMBL" id="CAE2335817.1"/>
    </source>
</evidence>
<reference evidence="2" key="1">
    <citation type="submission" date="2021-01" db="EMBL/GenBank/DDBJ databases">
        <authorList>
            <person name="Corre E."/>
            <person name="Pelletier E."/>
            <person name="Niang G."/>
            <person name="Scheremetjew M."/>
            <person name="Finn R."/>
            <person name="Kale V."/>
            <person name="Holt S."/>
            <person name="Cochrane G."/>
            <person name="Meng A."/>
            <person name="Brown T."/>
            <person name="Cohen L."/>
        </authorList>
    </citation>
    <scope>NUCLEOTIDE SEQUENCE</scope>
    <source>
        <strain evidence="2">SoJaBio B1-5/56/2</strain>
    </source>
</reference>
<feature type="domain" description="MoxR" evidence="1">
    <location>
        <begin position="211"/>
        <end position="385"/>
    </location>
</feature>
<organism evidence="2">
    <name type="scientific">Paramoeba aestuarina</name>
    <dbReference type="NCBI Taxonomy" id="180227"/>
    <lineage>
        <taxon>Eukaryota</taxon>
        <taxon>Amoebozoa</taxon>
        <taxon>Discosea</taxon>
        <taxon>Flabellinia</taxon>
        <taxon>Dactylopodida</taxon>
        <taxon>Paramoebidae</taxon>
        <taxon>Paramoeba</taxon>
    </lineage>
</organism>
<dbReference type="EMBL" id="HBKR01036887">
    <property type="protein sequence ID" value="CAE2335817.1"/>
    <property type="molecule type" value="Transcribed_RNA"/>
</dbReference>
<dbReference type="PANTHER" id="PTHR32204:SF0">
    <property type="entry name" value="ATPASE RAVA"/>
    <property type="match status" value="1"/>
</dbReference>
<dbReference type="Pfam" id="PF20030">
    <property type="entry name" value="bpMoxR"/>
    <property type="match status" value="1"/>
</dbReference>
<dbReference type="SUPFAM" id="SSF52540">
    <property type="entry name" value="P-loop containing nucleoside triphosphate hydrolases"/>
    <property type="match status" value="1"/>
</dbReference>
<dbReference type="InterPro" id="IPR027417">
    <property type="entry name" value="P-loop_NTPase"/>
</dbReference>
<dbReference type="InterPro" id="IPR045427">
    <property type="entry name" value="MoxR"/>
</dbReference>
<name>A0A7S4PJI1_9EUKA</name>
<dbReference type="InterPro" id="IPR050513">
    <property type="entry name" value="RavA_ATPases"/>
</dbReference>
<dbReference type="Gene3D" id="3.40.50.300">
    <property type="entry name" value="P-loop containing nucleotide triphosphate hydrolases"/>
    <property type="match status" value="1"/>
</dbReference>
<proteinExistence type="predicted"/>
<dbReference type="PANTHER" id="PTHR32204">
    <property type="entry name" value="ATPASE RAVA"/>
    <property type="match status" value="1"/>
</dbReference>
<evidence type="ECO:0000259" key="1">
    <source>
        <dbReference type="Pfam" id="PF20030"/>
    </source>
</evidence>
<dbReference type="AlphaFoldDB" id="A0A7S4PJI1"/>